<dbReference type="PANTHER" id="PTHR24221">
    <property type="entry name" value="ATP-BINDING CASSETTE SUB-FAMILY B"/>
    <property type="match status" value="1"/>
</dbReference>
<dbReference type="InterPro" id="IPR011527">
    <property type="entry name" value="ABC1_TM_dom"/>
</dbReference>
<dbReference type="InterPro" id="IPR003593">
    <property type="entry name" value="AAA+_ATPase"/>
</dbReference>
<dbReference type="Proteomes" id="UP000076335">
    <property type="component" value="Unassembled WGS sequence"/>
</dbReference>
<evidence type="ECO:0000256" key="4">
    <source>
        <dbReference type="ARBA" id="ARBA00022840"/>
    </source>
</evidence>
<dbReference type="Pfam" id="PF00664">
    <property type="entry name" value="ABC_membrane"/>
    <property type="match status" value="1"/>
</dbReference>
<dbReference type="InterPro" id="IPR039421">
    <property type="entry name" value="Type_1_exporter"/>
</dbReference>
<evidence type="ECO:0000313" key="11">
    <source>
        <dbReference type="Proteomes" id="UP000076335"/>
    </source>
</evidence>
<keyword evidence="2 7" id="KW-0812">Transmembrane</keyword>
<evidence type="ECO:0000256" key="3">
    <source>
        <dbReference type="ARBA" id="ARBA00022741"/>
    </source>
</evidence>
<dbReference type="GO" id="GO:0005524">
    <property type="term" value="F:ATP binding"/>
    <property type="evidence" value="ECO:0007669"/>
    <property type="project" value="UniProtKB-KW"/>
</dbReference>
<dbReference type="GO" id="GO:0005886">
    <property type="term" value="C:plasma membrane"/>
    <property type="evidence" value="ECO:0007669"/>
    <property type="project" value="UniProtKB-SubCell"/>
</dbReference>
<dbReference type="InterPro" id="IPR017871">
    <property type="entry name" value="ABC_transporter-like_CS"/>
</dbReference>
<evidence type="ECO:0000256" key="2">
    <source>
        <dbReference type="ARBA" id="ARBA00022692"/>
    </source>
</evidence>
<dbReference type="SUPFAM" id="SSF90123">
    <property type="entry name" value="ABC transporter transmembrane region"/>
    <property type="match status" value="1"/>
</dbReference>
<dbReference type="EMBL" id="LPVY01000005">
    <property type="protein sequence ID" value="KZB66881.1"/>
    <property type="molecule type" value="Genomic_DNA"/>
</dbReference>
<dbReference type="PROSITE" id="PS00211">
    <property type="entry name" value="ABC_TRANSPORTER_1"/>
    <property type="match status" value="1"/>
</dbReference>
<dbReference type="Gene3D" id="1.20.1560.10">
    <property type="entry name" value="ABC transporter type 1, transmembrane domain"/>
    <property type="match status" value="1"/>
</dbReference>
<proteinExistence type="predicted"/>
<feature type="transmembrane region" description="Helical" evidence="7">
    <location>
        <begin position="183"/>
        <end position="203"/>
    </location>
</feature>
<dbReference type="Gene3D" id="3.40.50.300">
    <property type="entry name" value="P-loop containing nucleotide triphosphate hydrolases"/>
    <property type="match status" value="1"/>
</dbReference>
<dbReference type="GO" id="GO:0016887">
    <property type="term" value="F:ATP hydrolysis activity"/>
    <property type="evidence" value="ECO:0007669"/>
    <property type="project" value="InterPro"/>
</dbReference>
<evidence type="ECO:0000259" key="9">
    <source>
        <dbReference type="PROSITE" id="PS50929"/>
    </source>
</evidence>
<name>A0A154L881_9PROT</name>
<feature type="transmembrane region" description="Helical" evidence="7">
    <location>
        <begin position="271"/>
        <end position="288"/>
    </location>
</feature>
<dbReference type="Pfam" id="PF00005">
    <property type="entry name" value="ABC_tran"/>
    <property type="match status" value="1"/>
</dbReference>
<evidence type="ECO:0000256" key="5">
    <source>
        <dbReference type="ARBA" id="ARBA00022989"/>
    </source>
</evidence>
<accession>A0A154L881</accession>
<dbReference type="PROSITE" id="PS50893">
    <property type="entry name" value="ABC_TRANSPORTER_2"/>
    <property type="match status" value="1"/>
</dbReference>
<feature type="transmembrane region" description="Helical" evidence="7">
    <location>
        <begin position="149"/>
        <end position="177"/>
    </location>
</feature>
<dbReference type="SUPFAM" id="SSF52540">
    <property type="entry name" value="P-loop containing nucleoside triphosphate hydrolases"/>
    <property type="match status" value="1"/>
</dbReference>
<dbReference type="GO" id="GO:0140359">
    <property type="term" value="F:ABC-type transporter activity"/>
    <property type="evidence" value="ECO:0007669"/>
    <property type="project" value="InterPro"/>
</dbReference>
<feature type="domain" description="ABC transmembrane type-1" evidence="9">
    <location>
        <begin position="64"/>
        <end position="329"/>
    </location>
</feature>
<evidence type="ECO:0000256" key="1">
    <source>
        <dbReference type="ARBA" id="ARBA00004651"/>
    </source>
</evidence>
<keyword evidence="4 10" id="KW-0067">ATP-binding</keyword>
<keyword evidence="5 7" id="KW-1133">Transmembrane helix</keyword>
<keyword evidence="6 7" id="KW-0472">Membrane</keyword>
<dbReference type="GO" id="GO:0034040">
    <property type="term" value="F:ATPase-coupled lipid transmembrane transporter activity"/>
    <property type="evidence" value="ECO:0007669"/>
    <property type="project" value="TreeGrafter"/>
</dbReference>
<organism evidence="10 11">
    <name type="scientific">Thalassospira lucentensis</name>
    <dbReference type="NCBI Taxonomy" id="168935"/>
    <lineage>
        <taxon>Bacteria</taxon>
        <taxon>Pseudomonadati</taxon>
        <taxon>Pseudomonadota</taxon>
        <taxon>Alphaproteobacteria</taxon>
        <taxon>Rhodospirillales</taxon>
        <taxon>Thalassospiraceae</taxon>
        <taxon>Thalassospira</taxon>
    </lineage>
</organism>
<protein>
    <submittedName>
        <fullName evidence="10">ABC transporter ATP-binding protein</fullName>
    </submittedName>
</protein>
<evidence type="ECO:0000256" key="7">
    <source>
        <dbReference type="SAM" id="Phobius"/>
    </source>
</evidence>
<evidence type="ECO:0000259" key="8">
    <source>
        <dbReference type="PROSITE" id="PS50893"/>
    </source>
</evidence>
<gene>
    <name evidence="10" type="ORF">AUP42_15255</name>
</gene>
<comment type="caution">
    <text evidence="10">The sequence shown here is derived from an EMBL/GenBank/DDBJ whole genome shotgun (WGS) entry which is preliminary data.</text>
</comment>
<keyword evidence="3" id="KW-0547">Nucleotide-binding</keyword>
<sequence length="591" mass="64836">MNLNSFTSLITNLWKHMTRRRKIQFLLLLVMIALGSVAEMFSIGAVVPFISALVNPEKVFSHPLSQPIISALDLQHPKQIIVPLTIVFCIFAVVAGIFRILLLYASTRFSFSVGADLSIDVYRRTMYQPYIVHVSRNSSEIINGITGKIAMLISSILTPFLNLISSMSILTGIFVTLIAIDPIIAITSGASIGAIYVAVAFTFKRHLRENSECIARESTRVIQALQEGLGGIRDVLIDGTQDAYCDVYRNADRPLRLAQARNTFASTSPRYFMEMLGMIVIATLAASMTQSQSGGISDALPVLGALALGAQRLLPLLQQVYNAYATIVGAEASLRDALALLNQPIPEYADHSHSTTIKFDKRILLENVGFQYGNNNLWAVRGININIPKGSKVGFIGETGAGKSTLIDLIMALLSPTEGEIFIDDQAITQENFRSWQSRLAHVPQSIFLSDTTIAENIAFGTPQDKIDMNRVREAAKKAQIASVIEALPRQYSTVVGERGVRLSGGQRQRVGIARALYKKADTIILDEATSALDSVTERAVMDAIENLGNGITILIIAHRTTTLRNCDFIISMQPNGTCRKIRYQDLETTQ</sequence>
<dbReference type="InterPro" id="IPR027417">
    <property type="entry name" value="P-loop_NTPase"/>
</dbReference>
<reference evidence="10 11" key="1">
    <citation type="submission" date="2015-12" db="EMBL/GenBank/DDBJ databases">
        <title>Genome sequence of Thalassospira lucentensis MCCC 1A02072.</title>
        <authorList>
            <person name="Lu L."/>
            <person name="Lai Q."/>
            <person name="Shao Z."/>
            <person name="Qian P."/>
        </authorList>
    </citation>
    <scope>NUCLEOTIDE SEQUENCE [LARGE SCALE GENOMIC DNA]</scope>
    <source>
        <strain evidence="10 11">MCCC 1A02072</strain>
    </source>
</reference>
<comment type="subcellular location">
    <subcellularLocation>
        <location evidence="1">Cell membrane</location>
        <topology evidence="1">Multi-pass membrane protein</topology>
    </subcellularLocation>
</comment>
<feature type="domain" description="ABC transporter" evidence="8">
    <location>
        <begin position="363"/>
        <end position="591"/>
    </location>
</feature>
<dbReference type="InterPro" id="IPR036640">
    <property type="entry name" value="ABC1_TM_sf"/>
</dbReference>
<dbReference type="PROSITE" id="PS50929">
    <property type="entry name" value="ABC_TM1F"/>
    <property type="match status" value="1"/>
</dbReference>
<dbReference type="PANTHER" id="PTHR24221:SF654">
    <property type="entry name" value="ATP-BINDING CASSETTE SUB-FAMILY B MEMBER 6"/>
    <property type="match status" value="1"/>
</dbReference>
<evidence type="ECO:0000256" key="6">
    <source>
        <dbReference type="ARBA" id="ARBA00023136"/>
    </source>
</evidence>
<evidence type="ECO:0000313" key="10">
    <source>
        <dbReference type="EMBL" id="KZB66881.1"/>
    </source>
</evidence>
<feature type="transmembrane region" description="Helical" evidence="7">
    <location>
        <begin position="25"/>
        <end position="54"/>
    </location>
</feature>
<dbReference type="InterPro" id="IPR003439">
    <property type="entry name" value="ABC_transporter-like_ATP-bd"/>
</dbReference>
<dbReference type="OrthoDB" id="5288404at2"/>
<dbReference type="SMART" id="SM00382">
    <property type="entry name" value="AAA"/>
    <property type="match status" value="1"/>
</dbReference>
<feature type="transmembrane region" description="Helical" evidence="7">
    <location>
        <begin position="80"/>
        <end position="102"/>
    </location>
</feature>
<dbReference type="AlphaFoldDB" id="A0A154L881"/>